<feature type="region of interest" description="Disordered" evidence="1">
    <location>
        <begin position="198"/>
        <end position="230"/>
    </location>
</feature>
<dbReference type="HOGENOM" id="CLU_1204902_0_0_1"/>
<proteinExistence type="predicted"/>
<reference evidence="2 3" key="1">
    <citation type="submission" date="2014-04" db="EMBL/GenBank/DDBJ databases">
        <title>Evolutionary Origins and Diversification of the Mycorrhizal Mutualists.</title>
        <authorList>
            <consortium name="DOE Joint Genome Institute"/>
            <consortium name="Mycorrhizal Genomics Consortium"/>
            <person name="Kohler A."/>
            <person name="Kuo A."/>
            <person name="Nagy L.G."/>
            <person name="Floudas D."/>
            <person name="Copeland A."/>
            <person name="Barry K.W."/>
            <person name="Cichocki N."/>
            <person name="Veneault-Fourrey C."/>
            <person name="LaButti K."/>
            <person name="Lindquist E.A."/>
            <person name="Lipzen A."/>
            <person name="Lundell T."/>
            <person name="Morin E."/>
            <person name="Murat C."/>
            <person name="Riley R."/>
            <person name="Ohm R."/>
            <person name="Sun H."/>
            <person name="Tunlid A."/>
            <person name="Henrissat B."/>
            <person name="Grigoriev I.V."/>
            <person name="Hibbett D.S."/>
            <person name="Martin F."/>
        </authorList>
    </citation>
    <scope>NUCLEOTIDE SEQUENCE [LARGE SCALE GENOMIC DNA]</scope>
    <source>
        <strain evidence="2 3">FD-317 M1</strain>
    </source>
</reference>
<evidence type="ECO:0000313" key="2">
    <source>
        <dbReference type="EMBL" id="KIK52241.1"/>
    </source>
</evidence>
<name>A0A0D0BCM0_9AGAR</name>
<feature type="compositionally biased region" description="Acidic residues" evidence="1">
    <location>
        <begin position="200"/>
        <end position="213"/>
    </location>
</feature>
<dbReference type="Proteomes" id="UP000053593">
    <property type="component" value="Unassembled WGS sequence"/>
</dbReference>
<dbReference type="AlphaFoldDB" id="A0A0D0BCM0"/>
<sequence>MSDPFSEQNAPLSLFGPVFQKLGIKFKGETAYVPCNPATQPEPVPKDESLRIFIEDLAPVFDVVTTLSKNENDQFMENVRIAWFSIWPLEGDDILIVLEKENMELEVIYNKLEQKQVVRAALRARNHVQPGSWRSMFHECLHSSKYADWAHYIPPPLGPIIIELDLTIPEDWFEFATLAICDLTQTQWCKGYQVWGTGTEDNDEEETTDEESVDFGNHDELQSETEGNEE</sequence>
<accession>A0A0D0BCM0</accession>
<keyword evidence="3" id="KW-1185">Reference proteome</keyword>
<protein>
    <submittedName>
        <fullName evidence="2">Uncharacterized protein</fullName>
    </submittedName>
</protein>
<gene>
    <name evidence="2" type="ORF">GYMLUDRAFT_251380</name>
</gene>
<evidence type="ECO:0000256" key="1">
    <source>
        <dbReference type="SAM" id="MobiDB-lite"/>
    </source>
</evidence>
<evidence type="ECO:0000313" key="3">
    <source>
        <dbReference type="Proteomes" id="UP000053593"/>
    </source>
</evidence>
<organism evidence="2 3">
    <name type="scientific">Collybiopsis luxurians FD-317 M1</name>
    <dbReference type="NCBI Taxonomy" id="944289"/>
    <lineage>
        <taxon>Eukaryota</taxon>
        <taxon>Fungi</taxon>
        <taxon>Dikarya</taxon>
        <taxon>Basidiomycota</taxon>
        <taxon>Agaricomycotina</taxon>
        <taxon>Agaricomycetes</taxon>
        <taxon>Agaricomycetidae</taxon>
        <taxon>Agaricales</taxon>
        <taxon>Marasmiineae</taxon>
        <taxon>Omphalotaceae</taxon>
        <taxon>Collybiopsis</taxon>
        <taxon>Collybiopsis luxurians</taxon>
    </lineage>
</organism>
<dbReference type="EMBL" id="KN834846">
    <property type="protein sequence ID" value="KIK52241.1"/>
    <property type="molecule type" value="Genomic_DNA"/>
</dbReference>